<proteinExistence type="predicted"/>
<dbReference type="Proteomes" id="UP001632037">
    <property type="component" value="Unassembled WGS sequence"/>
</dbReference>
<gene>
    <name evidence="2" type="ORF">V7S43_005706</name>
</gene>
<keyword evidence="3" id="KW-1185">Reference proteome</keyword>
<evidence type="ECO:0000313" key="3">
    <source>
        <dbReference type="Proteomes" id="UP001632037"/>
    </source>
</evidence>
<feature type="compositionally biased region" description="Acidic residues" evidence="1">
    <location>
        <begin position="175"/>
        <end position="185"/>
    </location>
</feature>
<reference evidence="2 3" key="1">
    <citation type="submission" date="2024-09" db="EMBL/GenBank/DDBJ databases">
        <title>Genome sequencing and assembly of Phytophthora oleae, isolate VK10A, causative agent of rot of olive drupes.</title>
        <authorList>
            <person name="Conti Taguali S."/>
            <person name="Riolo M."/>
            <person name="La Spada F."/>
            <person name="Cacciola S.O."/>
            <person name="Dionisio G."/>
        </authorList>
    </citation>
    <scope>NUCLEOTIDE SEQUENCE [LARGE SCALE GENOMIC DNA]</scope>
    <source>
        <strain evidence="2 3">VK10A</strain>
    </source>
</reference>
<sequence length="219" mass="24648">MERTNRKRKTQEMTDSPGFVVAKISELNSVLVERDAALVDEIKEQHDEIGRLKKQLGDANEECVRWKDIAAFLHPDAVIDRVRMKLWHHGDLSILRKAIDPQTRVLRNTEGRGDRSLYISDSAPKKAGKTPANDCQPPEFSPKHECDEKEPAPTLTEPVPTPPADPLEETKEQHEEEEEDEEDFVDVPPPAPIEAQKENMNDAATLQFPVSNGAIVPYA</sequence>
<dbReference type="EMBL" id="JBIMZQ010000009">
    <property type="protein sequence ID" value="KAL3669329.1"/>
    <property type="molecule type" value="Genomic_DNA"/>
</dbReference>
<name>A0ABD3FSS1_9STRA</name>
<accession>A0ABD3FSS1</accession>
<comment type="caution">
    <text evidence="2">The sequence shown here is derived from an EMBL/GenBank/DDBJ whole genome shotgun (WGS) entry which is preliminary data.</text>
</comment>
<feature type="region of interest" description="Disordered" evidence="1">
    <location>
        <begin position="106"/>
        <end position="219"/>
    </location>
</feature>
<dbReference type="AlphaFoldDB" id="A0ABD3FSS1"/>
<feature type="compositionally biased region" description="Basic and acidic residues" evidence="1">
    <location>
        <begin position="141"/>
        <end position="151"/>
    </location>
</feature>
<evidence type="ECO:0000313" key="2">
    <source>
        <dbReference type="EMBL" id="KAL3669329.1"/>
    </source>
</evidence>
<organism evidence="2 3">
    <name type="scientific">Phytophthora oleae</name>
    <dbReference type="NCBI Taxonomy" id="2107226"/>
    <lineage>
        <taxon>Eukaryota</taxon>
        <taxon>Sar</taxon>
        <taxon>Stramenopiles</taxon>
        <taxon>Oomycota</taxon>
        <taxon>Peronosporomycetes</taxon>
        <taxon>Peronosporales</taxon>
        <taxon>Peronosporaceae</taxon>
        <taxon>Phytophthora</taxon>
    </lineage>
</organism>
<evidence type="ECO:0000256" key="1">
    <source>
        <dbReference type="SAM" id="MobiDB-lite"/>
    </source>
</evidence>
<protein>
    <submittedName>
        <fullName evidence="2">Uncharacterized protein</fullName>
    </submittedName>
</protein>